<feature type="transmembrane region" description="Helical" evidence="1">
    <location>
        <begin position="88"/>
        <end position="121"/>
    </location>
</feature>
<protein>
    <recommendedName>
        <fullName evidence="2">GP-PDE domain-containing protein</fullName>
    </recommendedName>
</protein>
<reference evidence="3 4" key="1">
    <citation type="journal article" date="2023" name="Microbiol. Spectr.">
        <title>Symbiosis of Carpenter Bees with Uncharacterized Lactic Acid Bacteria Showing NAD Auxotrophy.</title>
        <authorList>
            <person name="Kawasaki S."/>
            <person name="Ozawa K."/>
            <person name="Mori T."/>
            <person name="Yamamoto A."/>
            <person name="Ito M."/>
            <person name="Ohkuma M."/>
            <person name="Sakamoto M."/>
            <person name="Matsutani M."/>
        </authorList>
    </citation>
    <scope>NUCLEOTIDE SEQUENCE [LARGE SCALE GENOMIC DNA]</scope>
    <source>
        <strain evidence="3 4">KimC2</strain>
    </source>
</reference>
<dbReference type="InterPro" id="IPR017946">
    <property type="entry name" value="PLC-like_Pdiesterase_TIM-brl"/>
</dbReference>
<dbReference type="PANTHER" id="PTHR46211:SF8">
    <property type="entry name" value="PHOSPHODIESTERASE"/>
    <property type="match status" value="1"/>
</dbReference>
<dbReference type="PROSITE" id="PS51704">
    <property type="entry name" value="GP_PDE"/>
    <property type="match status" value="1"/>
</dbReference>
<dbReference type="GO" id="GO:0006629">
    <property type="term" value="P:lipid metabolic process"/>
    <property type="evidence" value="ECO:0007669"/>
    <property type="project" value="InterPro"/>
</dbReference>
<keyword evidence="4" id="KW-1185">Reference proteome</keyword>
<keyword evidence="1" id="KW-0472">Membrane</keyword>
<evidence type="ECO:0000313" key="3">
    <source>
        <dbReference type="EMBL" id="BDR56801.1"/>
    </source>
</evidence>
<dbReference type="Gene3D" id="3.20.20.190">
    <property type="entry name" value="Phosphatidylinositol (PI) phosphodiesterase"/>
    <property type="match status" value="1"/>
</dbReference>
<feature type="transmembrane region" description="Helical" evidence="1">
    <location>
        <begin position="48"/>
        <end position="76"/>
    </location>
</feature>
<keyword evidence="1" id="KW-1133">Transmembrane helix</keyword>
<dbReference type="SUPFAM" id="SSF51695">
    <property type="entry name" value="PLC-like phosphodiesterases"/>
    <property type="match status" value="1"/>
</dbReference>
<evidence type="ECO:0000256" key="1">
    <source>
        <dbReference type="SAM" id="Phobius"/>
    </source>
</evidence>
<feature type="transmembrane region" description="Helical" evidence="1">
    <location>
        <begin position="6"/>
        <end position="28"/>
    </location>
</feature>
<evidence type="ECO:0000259" key="2">
    <source>
        <dbReference type="PROSITE" id="PS51704"/>
    </source>
</evidence>
<keyword evidence="1" id="KW-0812">Transmembrane</keyword>
<dbReference type="EMBL" id="AP026801">
    <property type="protein sequence ID" value="BDR56801.1"/>
    <property type="molecule type" value="Genomic_DNA"/>
</dbReference>
<accession>A0AAU9D2S6</accession>
<evidence type="ECO:0000313" key="4">
    <source>
        <dbReference type="Proteomes" id="UP001321804"/>
    </source>
</evidence>
<feature type="domain" description="GP-PDE" evidence="2">
    <location>
        <begin position="181"/>
        <end position="409"/>
    </location>
</feature>
<proteinExistence type="predicted"/>
<dbReference type="AlphaFoldDB" id="A0AAU9D2S6"/>
<dbReference type="Proteomes" id="UP001321804">
    <property type="component" value="Chromosome"/>
</dbReference>
<dbReference type="Pfam" id="PF03009">
    <property type="entry name" value="GDPD"/>
    <property type="match status" value="1"/>
</dbReference>
<feature type="transmembrane region" description="Helical" evidence="1">
    <location>
        <begin position="151"/>
        <end position="172"/>
    </location>
</feature>
<dbReference type="PANTHER" id="PTHR46211">
    <property type="entry name" value="GLYCEROPHOSPHORYL DIESTER PHOSPHODIESTERASE"/>
    <property type="match status" value="1"/>
</dbReference>
<dbReference type="InterPro" id="IPR018476">
    <property type="entry name" value="GlyceroP-diester-Pdiesterase_M"/>
</dbReference>
<organism evidence="3 4">
    <name type="scientific">Xylocopilactobacillus apis</name>
    <dbReference type="NCBI Taxonomy" id="2932183"/>
    <lineage>
        <taxon>Bacteria</taxon>
        <taxon>Bacillati</taxon>
        <taxon>Bacillota</taxon>
        <taxon>Bacilli</taxon>
        <taxon>Lactobacillales</taxon>
        <taxon>Lactobacillaceae</taxon>
        <taxon>Xylocopilactobacillus</taxon>
    </lineage>
</organism>
<dbReference type="KEGG" id="xak:KIMC2_13630"/>
<name>A0AAU9D2S6_9LACO</name>
<sequence length="439" mass="50756">MTFIYLAFILIITFLAIRLIQVLPLIFIKNNQITEAIKNSWHNTGPRFWKIIVRFILVILIASLVKFAVIGFIVSFQRLLDLMLEKNIAFYFAIGNLSLIKIIQLLLGIWASALSALIVVVDFYQDEKITNSSLYKNTEIHFKKKLGKGSYTISALIILIISIVNFRNYALFINNHDNTKILEISHRGVDGNNGVQNTIPVLKKTAKLKPDYVEMDIHETKDHQFIVMHDANLKQLTGLNKEPYQLTLKQLTKLKVRENGQSAPMASFDDYYQTARKIHQHLLIEIKTTPHDSKNMLDIFLKKYGRIIVNNHDRVHSLDYRIVDGIKQKAPKIFVSYIMPYNLIFPNTKANAYTMEEATLDESFIFGAKNENKQVYAWTVDDPDDMDRMQFIGVNGIITNELSKLKKSIKTNNKRTTYAHRIWLYAKENSIFDFSTIEN</sequence>
<dbReference type="InterPro" id="IPR030395">
    <property type="entry name" value="GP_PDE_dom"/>
</dbReference>
<gene>
    <name evidence="3" type="ORF">KIMC2_13630</name>
</gene>
<dbReference type="Pfam" id="PF10110">
    <property type="entry name" value="GPDPase_memb"/>
    <property type="match status" value="1"/>
</dbReference>
<dbReference type="CDD" id="cd08579">
    <property type="entry name" value="GDPD_memb_like"/>
    <property type="match status" value="1"/>
</dbReference>
<dbReference type="GO" id="GO:0008081">
    <property type="term" value="F:phosphoric diester hydrolase activity"/>
    <property type="evidence" value="ECO:0007669"/>
    <property type="project" value="InterPro"/>
</dbReference>